<protein>
    <submittedName>
        <fullName evidence="2">Tim44-like domain protein</fullName>
    </submittedName>
</protein>
<dbReference type="InterPro" id="IPR032710">
    <property type="entry name" value="NTF2-like_dom_sf"/>
</dbReference>
<organism evidence="2 3">
    <name type="scientific">Enhygromyxa salina</name>
    <dbReference type="NCBI Taxonomy" id="215803"/>
    <lineage>
        <taxon>Bacteria</taxon>
        <taxon>Pseudomonadati</taxon>
        <taxon>Myxococcota</taxon>
        <taxon>Polyangia</taxon>
        <taxon>Nannocystales</taxon>
        <taxon>Nannocystaceae</taxon>
        <taxon>Enhygromyxa</taxon>
    </lineage>
</organism>
<reference evidence="2 3" key="1">
    <citation type="submission" date="2018-03" db="EMBL/GenBank/DDBJ databases">
        <title>Draft Genome Sequences of the Obligatory Marine Myxobacteria Enhygromyxa salina SWB005.</title>
        <authorList>
            <person name="Poehlein A."/>
            <person name="Moghaddam J.A."/>
            <person name="Harms H."/>
            <person name="Alanjari M."/>
            <person name="Koenig G.M."/>
            <person name="Daniel R."/>
            <person name="Schaeberle T.F."/>
        </authorList>
    </citation>
    <scope>NUCLEOTIDE SEQUENCE [LARGE SCALE GENOMIC DNA]</scope>
    <source>
        <strain evidence="2 3">SWB005</strain>
    </source>
</reference>
<dbReference type="EMBL" id="PVNK01000242">
    <property type="protein sequence ID" value="PRP91441.1"/>
    <property type="molecule type" value="Genomic_DNA"/>
</dbReference>
<keyword evidence="3" id="KW-1185">Reference proteome</keyword>
<dbReference type="SUPFAM" id="SSF54427">
    <property type="entry name" value="NTF2-like"/>
    <property type="match status" value="1"/>
</dbReference>
<dbReference type="SMART" id="SM00978">
    <property type="entry name" value="Tim44"/>
    <property type="match status" value="1"/>
</dbReference>
<sequence length="502" mass="55231">MSSWRRRLGPQMLVWIVLMGAGLLAAELAEARPGGGQSYSGSSYSGSSYSGYSGSGYSGYSSGSYSGGGGGGELGGCGLAGVLLLMFIGTASNVLKFVAKTRDTWDSHTTDFTPPPPPRARAIDWQPLLARDPHFSSVVFEDFAYQLYARVHEARGDAEAMASLAPYVVPGVRETLARREPVGAKISNVVIGSMQVTALELGGLQTVVTIRFESNLSAAGSLHYVVEQWRLSRGSKVTSKPPDQALALKCPNCGAPFESTDDQRCDYCGEVVSNGRFDWHLIGTRLLTDERRPPALGGYAPELGTERPTLVSPRFARAWSSLVHDDPRVERGALQARIERIYDHLNTAWAARDLTLARPYLSDGIHDYLRYWIEAYERQKLINCLEDMRIETVEFVKLTRDEWYDALTVRIFASGLDYTIRAHDKTLVGGSPTKRRRYSEYWTVIRGAGVRGEARDDSGCPNCGAPLTVNMAGNCERCAAHLTRGEFDWVLSRIEQDESYLG</sequence>
<dbReference type="OrthoDB" id="9780873at2"/>
<evidence type="ECO:0000259" key="1">
    <source>
        <dbReference type="SMART" id="SM00978"/>
    </source>
</evidence>
<dbReference type="Proteomes" id="UP000237968">
    <property type="component" value="Unassembled WGS sequence"/>
</dbReference>
<gene>
    <name evidence="2" type="ORF">ENSA5_55580</name>
</gene>
<proteinExistence type="predicted"/>
<dbReference type="AlphaFoldDB" id="A0A2S9XFI7"/>
<dbReference type="Pfam" id="PF04280">
    <property type="entry name" value="Tim44"/>
    <property type="match status" value="1"/>
</dbReference>
<evidence type="ECO:0000313" key="3">
    <source>
        <dbReference type="Proteomes" id="UP000237968"/>
    </source>
</evidence>
<dbReference type="InterPro" id="IPR007379">
    <property type="entry name" value="Tim44-like_dom"/>
</dbReference>
<dbReference type="RefSeq" id="WP_146156194.1">
    <property type="nucleotide sequence ID" value="NZ_PVNK01000242.1"/>
</dbReference>
<evidence type="ECO:0000313" key="2">
    <source>
        <dbReference type="EMBL" id="PRP91441.1"/>
    </source>
</evidence>
<accession>A0A2S9XFI7</accession>
<name>A0A2S9XFI7_9BACT</name>
<comment type="caution">
    <text evidence="2">The sequence shown here is derived from an EMBL/GenBank/DDBJ whole genome shotgun (WGS) entry which is preliminary data.</text>
</comment>
<feature type="domain" description="Tim44-like" evidence="1">
    <location>
        <begin position="316"/>
        <end position="496"/>
    </location>
</feature>
<dbReference type="Gene3D" id="3.10.450.240">
    <property type="match status" value="1"/>
</dbReference>